<dbReference type="Gene3D" id="3.10.20.10">
    <property type="match status" value="2"/>
</dbReference>
<evidence type="ECO:0000313" key="6">
    <source>
        <dbReference type="Proteomes" id="UP000051530"/>
    </source>
</evidence>
<dbReference type="GO" id="GO:0005840">
    <property type="term" value="C:ribosome"/>
    <property type="evidence" value="ECO:0007669"/>
    <property type="project" value="UniProtKB-KW"/>
</dbReference>
<feature type="domain" description="Large ribosomal subunit protein eL20" evidence="4">
    <location>
        <begin position="54"/>
        <end position="173"/>
    </location>
</feature>
<dbReference type="InterPro" id="IPR021138">
    <property type="entry name" value="Ribosomal_eL20_eukaryotes"/>
</dbReference>
<dbReference type="AlphaFoldDB" id="A0A0R0M107"/>
<dbReference type="EMBL" id="LGUB01000003">
    <property type="protein sequence ID" value="KRH95213.1"/>
    <property type="molecule type" value="Genomic_DNA"/>
</dbReference>
<dbReference type="OrthoDB" id="1294322at2759"/>
<dbReference type="GO" id="GO:0006412">
    <property type="term" value="P:translation"/>
    <property type="evidence" value="ECO:0007669"/>
    <property type="project" value="InterPro"/>
</dbReference>
<comment type="caution">
    <text evidence="5">The sequence shown here is derived from an EMBL/GenBank/DDBJ whole genome shotgun (WGS) entry which is preliminary data.</text>
</comment>
<dbReference type="HAMAP" id="MF_00273">
    <property type="entry name" value="Ribosomal_eL20"/>
    <property type="match status" value="1"/>
</dbReference>
<dbReference type="SUPFAM" id="SSF160374">
    <property type="entry name" value="RplX-like"/>
    <property type="match status" value="1"/>
</dbReference>
<evidence type="ECO:0000256" key="1">
    <source>
        <dbReference type="ARBA" id="ARBA00009362"/>
    </source>
</evidence>
<dbReference type="PANTHER" id="PTHR10052">
    <property type="entry name" value="60S RIBOSOMAL PROTEIN L18A"/>
    <property type="match status" value="1"/>
</dbReference>
<evidence type="ECO:0000313" key="5">
    <source>
        <dbReference type="EMBL" id="KRH95213.1"/>
    </source>
</evidence>
<dbReference type="InterPro" id="IPR023573">
    <property type="entry name" value="Ribosomal_eL20_dom"/>
</dbReference>
<keyword evidence="6" id="KW-1185">Reference proteome</keyword>
<dbReference type="GO" id="GO:1990904">
    <property type="term" value="C:ribonucleoprotein complex"/>
    <property type="evidence" value="ECO:0007669"/>
    <property type="project" value="UniProtKB-KW"/>
</dbReference>
<dbReference type="VEuPathDB" id="MicrosporidiaDB:M153_2100035115"/>
<name>A0A0R0M107_9MICR</name>
<sequence length="203" mass="23584">MLFLKQFCVIPKGISCICENKQGQKPTAQFFPFEIYFYKKIIFSWPLTKMPAIREFTVLGCAIPTEKIPSPTIYKFTVWEKNEVMAQNEFCKLLKRKYKIKKSLIVKIDEEKTPITNLKIYGISLVLQTKKRKINMYKEFKAVSRADAVSDLYSDMAGRHSANKRMITIISVKVVSHPRRKHLKSDFPVFGKKIVNCSGFIEE</sequence>
<reference evidence="5 6" key="1">
    <citation type="submission" date="2015-07" db="EMBL/GenBank/DDBJ databases">
        <title>The genome of Pseudoloma neurophilia, a relevant intracellular parasite of the zebrafish.</title>
        <authorList>
            <person name="Ndikumana S."/>
            <person name="Pelin A."/>
            <person name="Sanders J."/>
            <person name="Corradi N."/>
        </authorList>
    </citation>
    <scope>NUCLEOTIDE SEQUENCE [LARGE SCALE GENOMIC DNA]</scope>
    <source>
        <strain evidence="5 6">MK1</strain>
    </source>
</reference>
<evidence type="ECO:0000256" key="2">
    <source>
        <dbReference type="ARBA" id="ARBA00022980"/>
    </source>
</evidence>
<dbReference type="Pfam" id="PF01775">
    <property type="entry name" value="Ribosomal_L18A"/>
    <property type="match status" value="1"/>
</dbReference>
<dbReference type="InterPro" id="IPR028877">
    <property type="entry name" value="Ribosomal_eL20"/>
</dbReference>
<dbReference type="GO" id="GO:0003735">
    <property type="term" value="F:structural constituent of ribosome"/>
    <property type="evidence" value="ECO:0007669"/>
    <property type="project" value="InterPro"/>
</dbReference>
<organism evidence="5 6">
    <name type="scientific">Pseudoloma neurophilia</name>
    <dbReference type="NCBI Taxonomy" id="146866"/>
    <lineage>
        <taxon>Eukaryota</taxon>
        <taxon>Fungi</taxon>
        <taxon>Fungi incertae sedis</taxon>
        <taxon>Microsporidia</taxon>
        <taxon>Pseudoloma</taxon>
    </lineage>
</organism>
<dbReference type="Proteomes" id="UP000051530">
    <property type="component" value="Unassembled WGS sequence"/>
</dbReference>
<comment type="similarity">
    <text evidence="1">Belongs to the eukaryotic ribosomal protein eL20 family.</text>
</comment>
<protein>
    <submittedName>
        <fullName evidence="5">60S ribosomal protein L18A</fullName>
    </submittedName>
</protein>
<keyword evidence="2 5" id="KW-0689">Ribosomal protein</keyword>
<gene>
    <name evidence="5" type="ORF">M153_2100035115</name>
</gene>
<proteinExistence type="inferred from homology"/>
<keyword evidence="3" id="KW-0687">Ribonucleoprotein</keyword>
<accession>A0A0R0M107</accession>
<evidence type="ECO:0000259" key="4">
    <source>
        <dbReference type="Pfam" id="PF01775"/>
    </source>
</evidence>
<evidence type="ECO:0000256" key="3">
    <source>
        <dbReference type="ARBA" id="ARBA00023274"/>
    </source>
</evidence>